<dbReference type="CDD" id="cd00063">
    <property type="entry name" value="FN3"/>
    <property type="match status" value="1"/>
</dbReference>
<dbReference type="InterPro" id="IPR003961">
    <property type="entry name" value="FN3_dom"/>
</dbReference>
<evidence type="ECO:0000313" key="2">
    <source>
        <dbReference type="EMBL" id="CAB4155600.1"/>
    </source>
</evidence>
<proteinExistence type="predicted"/>
<name>A0A6J5N7J4_9CAUD</name>
<dbReference type="InterPro" id="IPR013783">
    <property type="entry name" value="Ig-like_fold"/>
</dbReference>
<dbReference type="Gene3D" id="2.60.40.10">
    <property type="entry name" value="Immunoglobulins"/>
    <property type="match status" value="1"/>
</dbReference>
<reference evidence="2" key="1">
    <citation type="submission" date="2020-04" db="EMBL/GenBank/DDBJ databases">
        <authorList>
            <person name="Chiriac C."/>
            <person name="Salcher M."/>
            <person name="Ghai R."/>
            <person name="Kavagutti S V."/>
        </authorList>
    </citation>
    <scope>NUCLEOTIDE SEQUENCE</scope>
</reference>
<evidence type="ECO:0000259" key="1">
    <source>
        <dbReference type="PROSITE" id="PS50853"/>
    </source>
</evidence>
<dbReference type="EMBL" id="LR796631">
    <property type="protein sequence ID" value="CAB4155600.1"/>
    <property type="molecule type" value="Genomic_DNA"/>
</dbReference>
<dbReference type="SUPFAM" id="SSF49265">
    <property type="entry name" value="Fibronectin type III"/>
    <property type="match status" value="1"/>
</dbReference>
<dbReference type="InterPro" id="IPR036116">
    <property type="entry name" value="FN3_sf"/>
</dbReference>
<dbReference type="PROSITE" id="PS50853">
    <property type="entry name" value="FN3"/>
    <property type="match status" value="1"/>
</dbReference>
<feature type="domain" description="Fibronectin type-III" evidence="1">
    <location>
        <begin position="22"/>
        <end position="119"/>
    </location>
</feature>
<gene>
    <name evidence="2" type="ORF">UFOVP673_12</name>
</gene>
<organism evidence="2">
    <name type="scientific">uncultured Caudovirales phage</name>
    <dbReference type="NCBI Taxonomy" id="2100421"/>
    <lineage>
        <taxon>Viruses</taxon>
        <taxon>Duplodnaviria</taxon>
        <taxon>Heunggongvirae</taxon>
        <taxon>Uroviricota</taxon>
        <taxon>Caudoviricetes</taxon>
        <taxon>Peduoviridae</taxon>
        <taxon>Maltschvirus</taxon>
        <taxon>Maltschvirus maltsch</taxon>
    </lineage>
</organism>
<accession>A0A6J5N7J4</accession>
<protein>
    <submittedName>
        <fullName evidence="2">Fibronectin type III</fullName>
    </submittedName>
</protein>
<sequence>MSAFALGLSLPFASFGAAALSPPTVAPVLTVNAFFASFTANLEWTASNKTTSPGFGYRVDLSINGGAFNEVASLSLDNLTYNDQQNGANGETYTYRVTPFNSAGDGVASNTASVILPGINP</sequence>